<feature type="domain" description="ABC transporter" evidence="9">
    <location>
        <begin position="6"/>
        <end position="250"/>
    </location>
</feature>
<dbReference type="InterPro" id="IPR050086">
    <property type="entry name" value="MetN_ABC_transporter-like"/>
</dbReference>
<evidence type="ECO:0000313" key="10">
    <source>
        <dbReference type="EMBL" id="SSW62813.1"/>
    </source>
</evidence>
<dbReference type="Pfam" id="PF00005">
    <property type="entry name" value="ABC_tran"/>
    <property type="match status" value="1"/>
</dbReference>
<keyword evidence="3" id="KW-0813">Transport</keyword>
<evidence type="ECO:0000256" key="4">
    <source>
        <dbReference type="ARBA" id="ARBA00022475"/>
    </source>
</evidence>
<dbReference type="GO" id="GO:0005886">
    <property type="term" value="C:plasma membrane"/>
    <property type="evidence" value="ECO:0007669"/>
    <property type="project" value="UniProtKB-SubCell"/>
</dbReference>
<keyword evidence="4" id="KW-1003">Cell membrane</keyword>
<dbReference type="EC" id="3.6.3.-" evidence="10"/>
<keyword evidence="10" id="KW-0378">Hydrolase</keyword>
<comment type="subcellular location">
    <subcellularLocation>
        <location evidence="1">Cell membrane</location>
        <topology evidence="1">Peripheral membrane protein</topology>
    </subcellularLocation>
</comment>
<keyword evidence="6 10" id="KW-0067">ATP-binding</keyword>
<evidence type="ECO:0000256" key="2">
    <source>
        <dbReference type="ARBA" id="ARBA00005417"/>
    </source>
</evidence>
<reference evidence="10 11" key="1">
    <citation type="submission" date="2018-07" db="EMBL/GenBank/DDBJ databases">
        <authorList>
            <person name="Peeters C."/>
        </authorList>
    </citation>
    <scope>NUCLEOTIDE SEQUENCE [LARGE SCALE GENOMIC DNA]</scope>
    <source>
        <strain evidence="10 11">LMG 3411</strain>
    </source>
</reference>
<comment type="similarity">
    <text evidence="2">Belongs to the ABC transporter superfamily.</text>
</comment>
<dbReference type="GO" id="GO:0015424">
    <property type="term" value="F:ABC-type amino acid transporter activity"/>
    <property type="evidence" value="ECO:0007669"/>
    <property type="project" value="InterPro"/>
</dbReference>
<dbReference type="PANTHER" id="PTHR43166:SF9">
    <property type="entry name" value="GLUTAMATE_ASPARTATE IMPORT ATP-BINDING PROTEIN GLTL"/>
    <property type="match status" value="1"/>
</dbReference>
<dbReference type="SUPFAM" id="SSF52540">
    <property type="entry name" value="P-loop containing nucleoside triphosphate hydrolases"/>
    <property type="match status" value="1"/>
</dbReference>
<dbReference type="PIRSF" id="PIRSF039085">
    <property type="entry name" value="ABC_ATPase_HisP"/>
    <property type="match status" value="1"/>
</dbReference>
<keyword evidence="5" id="KW-0547">Nucleotide-binding</keyword>
<gene>
    <name evidence="10" type="primary">glnQ_1</name>
    <name evidence="10" type="ORF">AGI3411_00662</name>
</gene>
<dbReference type="InterPro" id="IPR003593">
    <property type="entry name" value="AAA+_ATPase"/>
</dbReference>
<dbReference type="InterPro" id="IPR003439">
    <property type="entry name" value="ABC_transporter-like_ATP-bd"/>
</dbReference>
<dbReference type="CDD" id="cd03262">
    <property type="entry name" value="ABC_HisP_GlnQ"/>
    <property type="match status" value="1"/>
</dbReference>
<dbReference type="SMART" id="SM00382">
    <property type="entry name" value="AAA"/>
    <property type="match status" value="1"/>
</dbReference>
<organism evidence="10 11">
    <name type="scientific">Achromobacter agilis</name>
    <dbReference type="NCBI Taxonomy" id="1353888"/>
    <lineage>
        <taxon>Bacteria</taxon>
        <taxon>Pseudomonadati</taxon>
        <taxon>Pseudomonadota</taxon>
        <taxon>Betaproteobacteria</taxon>
        <taxon>Burkholderiales</taxon>
        <taxon>Alcaligenaceae</taxon>
        <taxon>Achromobacter</taxon>
    </lineage>
</organism>
<evidence type="ECO:0000313" key="11">
    <source>
        <dbReference type="Proteomes" id="UP000289184"/>
    </source>
</evidence>
<evidence type="ECO:0000256" key="3">
    <source>
        <dbReference type="ARBA" id="ARBA00022448"/>
    </source>
</evidence>
<dbReference type="PROSITE" id="PS00211">
    <property type="entry name" value="ABC_TRANSPORTER_1"/>
    <property type="match status" value="1"/>
</dbReference>
<proteinExistence type="inferred from homology"/>
<sequence length="257" mass="28111">MSASSVSIKNLRKQYGDLEVLRGINLEIPAGQTVAVIGPSGSGKSTLLRVLMTLDRPTSGDIEIDGVPMWLDAHGRPAGPNSAHVRQVRGKIGMVFQHFNLFPHMTALGNAMEAPMRVLGMSRAQARERAAEYLEMVGLGDKLDVYPAQLSGGQKQRVGIARALAMCPSIMLFDEVTSALDPELVGGILQILRDLSARRSMTMIIVTHQMKFAERSSDRTLFFDEGNIVEDAESSVLFSQPQEARTRQFLDCVIEGQ</sequence>
<protein>
    <submittedName>
        <fullName evidence="10">Glutamine transport ATP-binding protein GlnQ</fullName>
        <ecNumber evidence="10">3.6.3.-</ecNumber>
    </submittedName>
</protein>
<dbReference type="Gene3D" id="3.40.50.300">
    <property type="entry name" value="P-loop containing nucleotide triphosphate hydrolases"/>
    <property type="match status" value="1"/>
</dbReference>
<evidence type="ECO:0000256" key="8">
    <source>
        <dbReference type="ARBA" id="ARBA00023136"/>
    </source>
</evidence>
<evidence type="ECO:0000259" key="9">
    <source>
        <dbReference type="PROSITE" id="PS50893"/>
    </source>
</evidence>
<dbReference type="EMBL" id="UFQB01000002">
    <property type="protein sequence ID" value="SSW62813.1"/>
    <property type="molecule type" value="Genomic_DNA"/>
</dbReference>
<dbReference type="InterPro" id="IPR027417">
    <property type="entry name" value="P-loop_NTPase"/>
</dbReference>
<evidence type="ECO:0000256" key="1">
    <source>
        <dbReference type="ARBA" id="ARBA00004202"/>
    </source>
</evidence>
<dbReference type="InterPro" id="IPR017871">
    <property type="entry name" value="ABC_transporter-like_CS"/>
</dbReference>
<accession>A0A446C4S1</accession>
<dbReference type="RefSeq" id="WP_129525989.1">
    <property type="nucleotide sequence ID" value="NZ_UFQB01000002.1"/>
</dbReference>
<keyword evidence="8" id="KW-0472">Membrane</keyword>
<keyword evidence="7" id="KW-0029">Amino-acid transport</keyword>
<dbReference type="PANTHER" id="PTHR43166">
    <property type="entry name" value="AMINO ACID IMPORT ATP-BINDING PROTEIN"/>
    <property type="match status" value="1"/>
</dbReference>
<name>A0A446C4S1_9BURK</name>
<dbReference type="GO" id="GO:0005524">
    <property type="term" value="F:ATP binding"/>
    <property type="evidence" value="ECO:0007669"/>
    <property type="project" value="UniProtKB-KW"/>
</dbReference>
<dbReference type="AlphaFoldDB" id="A0A446C4S1"/>
<keyword evidence="11" id="KW-1185">Reference proteome</keyword>
<dbReference type="GO" id="GO:0016887">
    <property type="term" value="F:ATP hydrolysis activity"/>
    <property type="evidence" value="ECO:0007669"/>
    <property type="project" value="InterPro"/>
</dbReference>
<evidence type="ECO:0000256" key="5">
    <source>
        <dbReference type="ARBA" id="ARBA00022741"/>
    </source>
</evidence>
<dbReference type="Proteomes" id="UP000289184">
    <property type="component" value="Unassembled WGS sequence"/>
</dbReference>
<evidence type="ECO:0000256" key="6">
    <source>
        <dbReference type="ARBA" id="ARBA00022840"/>
    </source>
</evidence>
<dbReference type="PROSITE" id="PS50893">
    <property type="entry name" value="ABC_TRANSPORTER_2"/>
    <property type="match status" value="1"/>
</dbReference>
<evidence type="ECO:0000256" key="7">
    <source>
        <dbReference type="ARBA" id="ARBA00022970"/>
    </source>
</evidence>
<dbReference type="OrthoDB" id="9802264at2"/>
<dbReference type="InterPro" id="IPR030679">
    <property type="entry name" value="ABC_ATPase_HisP-typ"/>
</dbReference>